<name>A0AAU9WWY3_9CNID</name>
<feature type="compositionally biased region" description="Basic residues" evidence="1">
    <location>
        <begin position="189"/>
        <end position="200"/>
    </location>
</feature>
<comment type="caution">
    <text evidence="2">The sequence shown here is derived from an EMBL/GenBank/DDBJ whole genome shotgun (WGS) entry which is preliminary data.</text>
</comment>
<dbReference type="PANTHER" id="PTHR33198:SF20">
    <property type="entry name" value="RETROTRANSPOSON GAG DOMAIN-CONTAINING PROTEIN"/>
    <property type="match status" value="1"/>
</dbReference>
<protein>
    <submittedName>
        <fullName evidence="2">Uncharacterized protein</fullName>
    </submittedName>
</protein>
<dbReference type="EMBL" id="CALNXJ010000023">
    <property type="protein sequence ID" value="CAH3128633.1"/>
    <property type="molecule type" value="Genomic_DNA"/>
</dbReference>
<sequence>MAKGYANASYNWPTMNWAATDLSKEWERFYQHCEFAFGGPLNKCTEKEKVCNLMSFVGDKGQEIYLTFRWNTVQVGSGENRRDISERDILERVAEKFKAHLEAKKNPIMAAVKFDRRRQLHGETFDSFVTDLKVLARGLDMTETNKLIRNAIAIGRMFEATRDGIQVMSGENPRIEVSKVTWKKDSSRQHKKARNFKKPRGNNEQVQKCDRCGYNAHKPQEKCPAKNESCNKSRKIGHFAQVCRSRKS</sequence>
<dbReference type="AlphaFoldDB" id="A0AAU9WWY3"/>
<dbReference type="PANTHER" id="PTHR33198">
    <property type="entry name" value="ANK_REP_REGION DOMAIN-CONTAINING PROTEIN-RELATED"/>
    <property type="match status" value="1"/>
</dbReference>
<evidence type="ECO:0000313" key="2">
    <source>
        <dbReference type="EMBL" id="CAH3128633.1"/>
    </source>
</evidence>
<proteinExistence type="predicted"/>
<feature type="region of interest" description="Disordered" evidence="1">
    <location>
        <begin position="185"/>
        <end position="204"/>
    </location>
</feature>
<reference evidence="2 3" key="1">
    <citation type="submission" date="2022-05" db="EMBL/GenBank/DDBJ databases">
        <authorList>
            <consortium name="Genoscope - CEA"/>
            <person name="William W."/>
        </authorList>
    </citation>
    <scope>NUCLEOTIDE SEQUENCE [LARGE SCALE GENOMIC DNA]</scope>
</reference>
<gene>
    <name evidence="2" type="ORF">PMEA_00013040</name>
</gene>
<evidence type="ECO:0000256" key="1">
    <source>
        <dbReference type="SAM" id="MobiDB-lite"/>
    </source>
</evidence>
<feature type="non-terminal residue" evidence="2">
    <location>
        <position position="248"/>
    </location>
</feature>
<keyword evidence="3" id="KW-1185">Reference proteome</keyword>
<accession>A0AAU9WWY3</accession>
<evidence type="ECO:0000313" key="3">
    <source>
        <dbReference type="Proteomes" id="UP001159428"/>
    </source>
</evidence>
<organism evidence="2 3">
    <name type="scientific">Pocillopora meandrina</name>
    <dbReference type="NCBI Taxonomy" id="46732"/>
    <lineage>
        <taxon>Eukaryota</taxon>
        <taxon>Metazoa</taxon>
        <taxon>Cnidaria</taxon>
        <taxon>Anthozoa</taxon>
        <taxon>Hexacorallia</taxon>
        <taxon>Scleractinia</taxon>
        <taxon>Astrocoeniina</taxon>
        <taxon>Pocilloporidae</taxon>
        <taxon>Pocillopora</taxon>
    </lineage>
</organism>
<dbReference type="Proteomes" id="UP001159428">
    <property type="component" value="Unassembled WGS sequence"/>
</dbReference>